<keyword evidence="4" id="KW-1185">Reference proteome</keyword>
<dbReference type="InterPro" id="IPR010982">
    <property type="entry name" value="Lambda_DNA-bd_dom_sf"/>
</dbReference>
<protein>
    <recommendedName>
        <fullName evidence="2">HTH cro/C1-type domain-containing protein</fullName>
    </recommendedName>
</protein>
<dbReference type="RefSeq" id="WP_344670695.1">
    <property type="nucleotide sequence ID" value="NZ_BAAAQN010000065.1"/>
</dbReference>
<organism evidence="3 4">
    <name type="scientific">Catenulispora yoronensis</name>
    <dbReference type="NCBI Taxonomy" id="450799"/>
    <lineage>
        <taxon>Bacteria</taxon>
        <taxon>Bacillati</taxon>
        <taxon>Actinomycetota</taxon>
        <taxon>Actinomycetes</taxon>
        <taxon>Catenulisporales</taxon>
        <taxon>Catenulisporaceae</taxon>
        <taxon>Catenulispora</taxon>
    </lineage>
</organism>
<sequence length="388" mass="40770">MRQSPTPQAADSLGIRLQQLRRQRGWSQRRLAAAAILSHSTVSRIESGALSGPTLTVLSQLAAVLEVPVSVFVDAPRDHPPSEHPPPGPDATVARMTEAMQGIPTQRGHPTGGARSAGPEAAEALHRHRMNCDYLAAGNAFPAAFACAAGHDNPAVRVGLFIDGVFTAKGLGSPATAWMAATWARHAAERSGHPCLIAEAAFTTAVLAVATHPADSKDLADEALRFDITTPALAAASGMLHLVRALASIRTSTDDGTRDLHTAHTLTGPATGAPDRHGLGFGPSNVLIWQLQLALAVDDLDAASFAASQEPTGVSPSRRAGWHLLRAELDLRIHRPDAAARALRTAFDIAPLYVVTRNGFAALARATLEAGSWTGPAGELRRLLEPHL</sequence>
<evidence type="ECO:0000256" key="1">
    <source>
        <dbReference type="ARBA" id="ARBA00023125"/>
    </source>
</evidence>
<proteinExistence type="predicted"/>
<reference evidence="3 4" key="1">
    <citation type="journal article" date="2019" name="Int. J. Syst. Evol. Microbiol.">
        <title>The Global Catalogue of Microorganisms (GCM) 10K type strain sequencing project: providing services to taxonomists for standard genome sequencing and annotation.</title>
        <authorList>
            <consortium name="The Broad Institute Genomics Platform"/>
            <consortium name="The Broad Institute Genome Sequencing Center for Infectious Disease"/>
            <person name="Wu L."/>
            <person name="Ma J."/>
        </authorList>
    </citation>
    <scope>NUCLEOTIDE SEQUENCE [LARGE SCALE GENOMIC DNA]</scope>
    <source>
        <strain evidence="3 4">JCM 16014</strain>
    </source>
</reference>
<dbReference type="Pfam" id="PF01381">
    <property type="entry name" value="HTH_3"/>
    <property type="match status" value="1"/>
</dbReference>
<name>A0ABN2V9T0_9ACTN</name>
<dbReference type="PANTHER" id="PTHR46797">
    <property type="entry name" value="HTH-TYPE TRANSCRIPTIONAL REGULATOR"/>
    <property type="match status" value="1"/>
</dbReference>
<evidence type="ECO:0000259" key="2">
    <source>
        <dbReference type="PROSITE" id="PS50943"/>
    </source>
</evidence>
<dbReference type="SMART" id="SM00530">
    <property type="entry name" value="HTH_XRE"/>
    <property type="match status" value="1"/>
</dbReference>
<accession>A0ABN2V9T0</accession>
<dbReference type="PANTHER" id="PTHR46797:SF1">
    <property type="entry name" value="METHYLPHOSPHONATE SYNTHASE"/>
    <property type="match status" value="1"/>
</dbReference>
<comment type="caution">
    <text evidence="3">The sequence shown here is derived from an EMBL/GenBank/DDBJ whole genome shotgun (WGS) entry which is preliminary data.</text>
</comment>
<gene>
    <name evidence="3" type="ORF">GCM10009839_77410</name>
</gene>
<feature type="domain" description="HTH cro/C1-type" evidence="2">
    <location>
        <begin position="17"/>
        <end position="72"/>
    </location>
</feature>
<evidence type="ECO:0000313" key="3">
    <source>
        <dbReference type="EMBL" id="GAA2056721.1"/>
    </source>
</evidence>
<dbReference type="EMBL" id="BAAAQN010000065">
    <property type="protein sequence ID" value="GAA2056721.1"/>
    <property type="molecule type" value="Genomic_DNA"/>
</dbReference>
<evidence type="ECO:0000313" key="4">
    <source>
        <dbReference type="Proteomes" id="UP001500751"/>
    </source>
</evidence>
<dbReference type="Gene3D" id="1.10.260.40">
    <property type="entry name" value="lambda repressor-like DNA-binding domains"/>
    <property type="match status" value="1"/>
</dbReference>
<dbReference type="PROSITE" id="PS50943">
    <property type="entry name" value="HTH_CROC1"/>
    <property type="match status" value="1"/>
</dbReference>
<dbReference type="InterPro" id="IPR001387">
    <property type="entry name" value="Cro/C1-type_HTH"/>
</dbReference>
<dbReference type="SUPFAM" id="SSF47413">
    <property type="entry name" value="lambda repressor-like DNA-binding domains"/>
    <property type="match status" value="1"/>
</dbReference>
<dbReference type="CDD" id="cd00093">
    <property type="entry name" value="HTH_XRE"/>
    <property type="match status" value="1"/>
</dbReference>
<keyword evidence="1" id="KW-0238">DNA-binding</keyword>
<dbReference type="InterPro" id="IPR050807">
    <property type="entry name" value="TransReg_Diox_bact_type"/>
</dbReference>
<dbReference type="Proteomes" id="UP001500751">
    <property type="component" value="Unassembled WGS sequence"/>
</dbReference>